<organism evidence="5 6">
    <name type="scientific">Butyrivibrio fibrisolvens</name>
    <dbReference type="NCBI Taxonomy" id="831"/>
    <lineage>
        <taxon>Bacteria</taxon>
        <taxon>Bacillati</taxon>
        <taxon>Bacillota</taxon>
        <taxon>Clostridia</taxon>
        <taxon>Lachnospirales</taxon>
        <taxon>Lachnospiraceae</taxon>
        <taxon>Butyrivibrio</taxon>
    </lineage>
</organism>
<dbReference type="InterPro" id="IPR051448">
    <property type="entry name" value="CdaR-like_regulators"/>
</dbReference>
<proteinExistence type="inferred from homology"/>
<dbReference type="OrthoDB" id="9792148at2"/>
<evidence type="ECO:0000313" key="6">
    <source>
        <dbReference type="Proteomes" id="UP000182584"/>
    </source>
</evidence>
<feature type="domain" description="CdaR GGDEF-like" evidence="3">
    <location>
        <begin position="126"/>
        <end position="242"/>
    </location>
</feature>
<evidence type="ECO:0000256" key="1">
    <source>
        <dbReference type="ARBA" id="ARBA00006754"/>
    </source>
</evidence>
<dbReference type="Proteomes" id="UP000245488">
    <property type="component" value="Chromosome"/>
</dbReference>
<dbReference type="eggNOG" id="COG3835">
    <property type="taxonomic scope" value="Bacteria"/>
</dbReference>
<reference evidence="4 7" key="2">
    <citation type="submission" date="2017-09" db="EMBL/GenBank/DDBJ databases">
        <title>High-quality draft genome sequence of Butyrivibrio fibrisolvens INBov1, isolated from cow rumen.</title>
        <authorList>
            <person name="Rodriguez Hernaez J."/>
            <person name="Rivarola M."/>
            <person name="Paniego N."/>
            <person name="Cravero S."/>
            <person name="Ceron Cucchi M."/>
            <person name="Martinez M.C."/>
        </authorList>
    </citation>
    <scope>NUCLEOTIDE SEQUENCE [LARGE SCALE GENOMIC DNA]</scope>
    <source>
        <strain evidence="4 7">INBov1</strain>
    </source>
</reference>
<reference evidence="5 6" key="1">
    <citation type="submission" date="2016-10" db="EMBL/GenBank/DDBJ databases">
        <authorList>
            <person name="de Groot N.N."/>
        </authorList>
    </citation>
    <scope>NUCLEOTIDE SEQUENCE [LARGE SCALE GENOMIC DNA]</scope>
    <source>
        <strain evidence="5 6">AR40</strain>
    </source>
</reference>
<dbReference type="PANTHER" id="PTHR33744:SF15">
    <property type="entry name" value="CARBOHYDRATE DIACID REGULATOR"/>
    <property type="match status" value="1"/>
</dbReference>
<dbReference type="AlphaFoldDB" id="A0A1H9RQZ2"/>
<dbReference type="Pfam" id="PF13556">
    <property type="entry name" value="HTH_30"/>
    <property type="match status" value="1"/>
</dbReference>
<evidence type="ECO:0000259" key="2">
    <source>
        <dbReference type="Pfam" id="PF13556"/>
    </source>
</evidence>
<protein>
    <submittedName>
        <fullName evidence="4">CdaR family transcriptional regulator</fullName>
    </submittedName>
    <submittedName>
        <fullName evidence="5">Transcriptional regulator, CdaR family</fullName>
    </submittedName>
</protein>
<accession>A0A1H9RQZ2</accession>
<evidence type="ECO:0000313" key="5">
    <source>
        <dbReference type="EMBL" id="SER75240.1"/>
    </source>
</evidence>
<evidence type="ECO:0000313" key="4">
    <source>
        <dbReference type="EMBL" id="PWT26762.1"/>
    </source>
</evidence>
<dbReference type="EMBL" id="FOGJ01000010">
    <property type="protein sequence ID" value="SER75240.1"/>
    <property type="molecule type" value="Genomic_DNA"/>
</dbReference>
<dbReference type="Proteomes" id="UP000182584">
    <property type="component" value="Unassembled WGS sequence"/>
</dbReference>
<dbReference type="Gene3D" id="1.10.10.2840">
    <property type="entry name" value="PucR C-terminal helix-turn-helix domain"/>
    <property type="match status" value="1"/>
</dbReference>
<dbReference type="Pfam" id="PF17853">
    <property type="entry name" value="GGDEF_2"/>
    <property type="match status" value="1"/>
</dbReference>
<dbReference type="InterPro" id="IPR041522">
    <property type="entry name" value="CdaR_GGDEF"/>
</dbReference>
<name>A0A1H9RQZ2_BUTFI</name>
<dbReference type="EMBL" id="NXNG01000001">
    <property type="protein sequence ID" value="PWT26762.1"/>
    <property type="molecule type" value="Genomic_DNA"/>
</dbReference>
<sequence>MISAQIIKQSISQLQAITRVDLTVMDLAGGIVASTKDGEDIDSSLVVSFANSPVDSQAIGNRHLLKIMDDNEPAYILIASGNDEGAYTIGKICVCQLQDLIVAYKERFDRNNFFQNLMLDNLLLIDIYNRAKKLHIDAVRPRVVIIVETGKDNDNTVSELLGSIYTTQAGDYITAVDENSVILIKSVDNPDSYDEIAQIATTIVDMMNTEAMLNARVAYGTIVGELKDLSKSYKEAKMALEVGKIFYAERNVNAYNTLGIGRLIYQLPVNLCHIFLEEIFGDNDVLDQLDEETLSTIAKFFENNLNVSETSRQLFVHRNTLVYRIEKLERSTGLDIRKFDDALTFKIALMVSNYIKYLDANEY</sequence>
<keyword evidence="7" id="KW-1185">Reference proteome</keyword>
<evidence type="ECO:0000259" key="3">
    <source>
        <dbReference type="Pfam" id="PF17853"/>
    </source>
</evidence>
<gene>
    <name evidence="4" type="ORF">CPT75_06375</name>
    <name evidence="5" type="ORF">SAMN04487884_11078</name>
</gene>
<dbReference type="SUPFAM" id="SSF46689">
    <property type="entry name" value="Homeodomain-like"/>
    <property type="match status" value="1"/>
</dbReference>
<evidence type="ECO:0000313" key="7">
    <source>
        <dbReference type="Proteomes" id="UP000245488"/>
    </source>
</evidence>
<comment type="similarity">
    <text evidence="1">Belongs to the CdaR family.</text>
</comment>
<dbReference type="InterPro" id="IPR042070">
    <property type="entry name" value="PucR_C-HTH_sf"/>
</dbReference>
<dbReference type="RefSeq" id="WP_022753819.1">
    <property type="nucleotide sequence ID" value="NZ_CM009896.1"/>
</dbReference>
<dbReference type="InterPro" id="IPR025736">
    <property type="entry name" value="PucR_C-HTH_dom"/>
</dbReference>
<dbReference type="InterPro" id="IPR009057">
    <property type="entry name" value="Homeodomain-like_sf"/>
</dbReference>
<feature type="domain" description="PucR C-terminal helix-turn-helix" evidence="2">
    <location>
        <begin position="294"/>
        <end position="350"/>
    </location>
</feature>
<dbReference type="PANTHER" id="PTHR33744">
    <property type="entry name" value="CARBOHYDRATE DIACID REGULATOR"/>
    <property type="match status" value="1"/>
</dbReference>